<dbReference type="EMBL" id="KZ678143">
    <property type="protein sequence ID" value="PSN61844.1"/>
    <property type="molecule type" value="Genomic_DNA"/>
</dbReference>
<evidence type="ECO:0000313" key="2">
    <source>
        <dbReference type="EMBL" id="PSN61844.1"/>
    </source>
</evidence>
<evidence type="ECO:0000256" key="1">
    <source>
        <dbReference type="SAM" id="MobiDB-lite"/>
    </source>
</evidence>
<feature type="region of interest" description="Disordered" evidence="1">
    <location>
        <begin position="35"/>
        <end position="73"/>
    </location>
</feature>
<accession>A0A2T2N8T6</accession>
<dbReference type="AlphaFoldDB" id="A0A2T2N8T6"/>
<keyword evidence="3" id="KW-1185">Reference proteome</keyword>
<sequence length="91" mass="10278">MCCSPTHHSTRQTPTRHTRSWLCATVFFRAPTRSLSIHRTTSSSTRQSPVDAPTDPWFAPASPSGEFAPVPPATAWTLRNQSHQHDRRRLL</sequence>
<evidence type="ECO:0000313" key="3">
    <source>
        <dbReference type="Proteomes" id="UP000240883"/>
    </source>
</evidence>
<dbReference type="Proteomes" id="UP000240883">
    <property type="component" value="Unassembled WGS sequence"/>
</dbReference>
<feature type="compositionally biased region" description="Polar residues" evidence="1">
    <location>
        <begin position="35"/>
        <end position="48"/>
    </location>
</feature>
<gene>
    <name evidence="2" type="ORF">BS50DRAFT_146726</name>
</gene>
<reference evidence="2 3" key="1">
    <citation type="journal article" date="2018" name="Front. Microbiol.">
        <title>Genome-Wide Analysis of Corynespora cassiicola Leaf Fall Disease Putative Effectors.</title>
        <authorList>
            <person name="Lopez D."/>
            <person name="Ribeiro S."/>
            <person name="Label P."/>
            <person name="Fumanal B."/>
            <person name="Venisse J.S."/>
            <person name="Kohler A."/>
            <person name="de Oliveira R.R."/>
            <person name="Labutti K."/>
            <person name="Lipzen A."/>
            <person name="Lail K."/>
            <person name="Bauer D."/>
            <person name="Ohm R.A."/>
            <person name="Barry K.W."/>
            <person name="Spatafora J."/>
            <person name="Grigoriev I.V."/>
            <person name="Martin F.M."/>
            <person name="Pujade-Renaud V."/>
        </authorList>
    </citation>
    <scope>NUCLEOTIDE SEQUENCE [LARGE SCALE GENOMIC DNA]</scope>
    <source>
        <strain evidence="2 3">Philippines</strain>
    </source>
</reference>
<proteinExistence type="predicted"/>
<protein>
    <submittedName>
        <fullName evidence="2">Uncharacterized protein</fullName>
    </submittedName>
</protein>
<name>A0A2T2N8T6_CORCC</name>
<organism evidence="2 3">
    <name type="scientific">Corynespora cassiicola Philippines</name>
    <dbReference type="NCBI Taxonomy" id="1448308"/>
    <lineage>
        <taxon>Eukaryota</taxon>
        <taxon>Fungi</taxon>
        <taxon>Dikarya</taxon>
        <taxon>Ascomycota</taxon>
        <taxon>Pezizomycotina</taxon>
        <taxon>Dothideomycetes</taxon>
        <taxon>Pleosporomycetidae</taxon>
        <taxon>Pleosporales</taxon>
        <taxon>Corynesporascaceae</taxon>
        <taxon>Corynespora</taxon>
    </lineage>
</organism>